<evidence type="ECO:0000313" key="2">
    <source>
        <dbReference type="EMBL" id="MBA2895450.1"/>
    </source>
</evidence>
<feature type="compositionally biased region" description="Basic and acidic residues" evidence="1">
    <location>
        <begin position="13"/>
        <end position="39"/>
    </location>
</feature>
<proteinExistence type="predicted"/>
<organism evidence="2 3">
    <name type="scientific">Nonomuraea soli</name>
    <dbReference type="NCBI Taxonomy" id="1032476"/>
    <lineage>
        <taxon>Bacteria</taxon>
        <taxon>Bacillati</taxon>
        <taxon>Actinomycetota</taxon>
        <taxon>Actinomycetes</taxon>
        <taxon>Streptosporangiales</taxon>
        <taxon>Streptosporangiaceae</taxon>
        <taxon>Nonomuraea</taxon>
    </lineage>
</organism>
<evidence type="ECO:0000256" key="1">
    <source>
        <dbReference type="SAM" id="MobiDB-lite"/>
    </source>
</evidence>
<reference evidence="2 3" key="1">
    <citation type="submission" date="2020-07" db="EMBL/GenBank/DDBJ databases">
        <title>Genomic Encyclopedia of Type Strains, Phase IV (KMG-IV): sequencing the most valuable type-strain genomes for metagenomic binning, comparative biology and taxonomic classification.</title>
        <authorList>
            <person name="Goeker M."/>
        </authorList>
    </citation>
    <scope>NUCLEOTIDE SEQUENCE [LARGE SCALE GENOMIC DNA]</scope>
    <source>
        <strain evidence="2 3">DSM 45533</strain>
    </source>
</reference>
<dbReference type="EMBL" id="JACDUR010000007">
    <property type="protein sequence ID" value="MBA2895450.1"/>
    <property type="molecule type" value="Genomic_DNA"/>
</dbReference>
<gene>
    <name evidence="2" type="ORF">HNR30_006836</name>
</gene>
<accession>A0A7W0HTW3</accession>
<dbReference type="Proteomes" id="UP000530928">
    <property type="component" value="Unassembled WGS sequence"/>
</dbReference>
<name>A0A7W0HTW3_9ACTN</name>
<comment type="caution">
    <text evidence="2">The sequence shown here is derived from an EMBL/GenBank/DDBJ whole genome shotgun (WGS) entry which is preliminary data.</text>
</comment>
<feature type="region of interest" description="Disordered" evidence="1">
    <location>
        <begin position="1"/>
        <end position="39"/>
    </location>
</feature>
<protein>
    <submittedName>
        <fullName evidence="2">Uncharacterized protein</fullName>
    </submittedName>
</protein>
<evidence type="ECO:0000313" key="3">
    <source>
        <dbReference type="Proteomes" id="UP000530928"/>
    </source>
</evidence>
<sequence>MIRMSEQIVVQAREPRRPGDTAQPEDRNPFDIRSHAEARGDTGIDRWHRDTRDRRVHDQIHVTRFQPCLVQRPGDGLHAQLHRSRDERLVGRAEAVELGVVLQRQRQVAVVDPRAAVQPSQECAVGAIGQEGSCGQLSQLGLRIAVFGHHPMNGCDSGHLSDLPARLTTMPGERR</sequence>
<keyword evidence="3" id="KW-1185">Reference proteome</keyword>
<dbReference type="AlphaFoldDB" id="A0A7W0HTW3"/>